<dbReference type="EMBL" id="CP048104">
    <property type="protein sequence ID" value="QKG83854.1"/>
    <property type="molecule type" value="Genomic_DNA"/>
</dbReference>
<dbReference type="RefSeq" id="WP_173220986.1">
    <property type="nucleotide sequence ID" value="NZ_CP048104.1"/>
</dbReference>
<dbReference type="Proteomes" id="UP000503088">
    <property type="component" value="Chromosome"/>
</dbReference>
<evidence type="ECO:0000313" key="3">
    <source>
        <dbReference type="Proteomes" id="UP000503088"/>
    </source>
</evidence>
<proteinExistence type="predicted"/>
<accession>A0A7D4CEG7</accession>
<keyword evidence="1" id="KW-1133">Transmembrane helix</keyword>
<gene>
    <name evidence="2" type="ORF">GXN76_04755</name>
</gene>
<keyword evidence="3" id="KW-1185">Reference proteome</keyword>
<dbReference type="Pfam" id="PF19136">
    <property type="entry name" value="DUF5819"/>
    <property type="match status" value="1"/>
</dbReference>
<organism evidence="2 3">
    <name type="scientific">Kroppenstedtia pulmonis</name>
    <dbReference type="NCBI Taxonomy" id="1380685"/>
    <lineage>
        <taxon>Bacteria</taxon>
        <taxon>Bacillati</taxon>
        <taxon>Bacillota</taxon>
        <taxon>Bacilli</taxon>
        <taxon>Bacillales</taxon>
        <taxon>Thermoactinomycetaceae</taxon>
        <taxon>Kroppenstedtia</taxon>
    </lineage>
</organism>
<name>A0A7D4CEG7_9BACL</name>
<dbReference type="KEGG" id="kpul:GXN76_04755"/>
<sequence length="222" mass="26175">MLRKILFIILGVVFVFHFIITSLYNLPINPLKIKYSPIINGYMDPIFTQNWRLFAPDPVTHGNQVYIRLKLKTGNKEPKVTGWIDLTSFMIKRNQENRFTPYNRLVRIQRGAVNAMVRRDEIINKLSEKIKEDDLDRNKYKNIIDNDLTRLQTKHAKKMVNRYSQAYVKNIYPASKIEATQVLIKEIEAVPYSKKQNSNYKPKEKVVTLDWVPYQNDIAPIF</sequence>
<keyword evidence="1" id="KW-0472">Membrane</keyword>
<dbReference type="InterPro" id="IPR043857">
    <property type="entry name" value="DUF5819"/>
</dbReference>
<feature type="transmembrane region" description="Helical" evidence="1">
    <location>
        <begin position="6"/>
        <end position="26"/>
    </location>
</feature>
<reference evidence="2 3" key="1">
    <citation type="submission" date="2020-01" db="EMBL/GenBank/DDBJ databases">
        <authorList>
            <person name="Gulvik C.A."/>
            <person name="Batra D.G."/>
        </authorList>
    </citation>
    <scope>NUCLEOTIDE SEQUENCE [LARGE SCALE GENOMIC DNA]</scope>
    <source>
        <strain evidence="2 3">W9323</strain>
    </source>
</reference>
<protein>
    <submittedName>
        <fullName evidence="2">Uncharacterized protein</fullName>
    </submittedName>
</protein>
<evidence type="ECO:0000313" key="2">
    <source>
        <dbReference type="EMBL" id="QKG83854.1"/>
    </source>
</evidence>
<keyword evidence="1" id="KW-0812">Transmembrane</keyword>
<dbReference type="AlphaFoldDB" id="A0A7D4CEG7"/>
<evidence type="ECO:0000256" key="1">
    <source>
        <dbReference type="SAM" id="Phobius"/>
    </source>
</evidence>